<evidence type="ECO:0000259" key="5">
    <source>
        <dbReference type="Pfam" id="PF09359"/>
    </source>
</evidence>
<feature type="domain" description="VTC" evidence="5">
    <location>
        <begin position="9"/>
        <end position="237"/>
    </location>
</feature>
<evidence type="ECO:0000256" key="1">
    <source>
        <dbReference type="ARBA" id="ARBA00004127"/>
    </source>
</evidence>
<reference evidence="6" key="2">
    <citation type="submission" date="2024-05" db="EMBL/GenBank/DDBJ databases">
        <title>Rhodohalobacter halophilus gen. nov., sp. nov., a moderately halophilic member of the family Balneolaceae.</title>
        <authorList>
            <person name="Xia J."/>
        </authorList>
    </citation>
    <scope>NUCLEOTIDE SEQUENCE</scope>
    <source>
        <strain evidence="6">WB101</strain>
    </source>
</reference>
<dbReference type="Pfam" id="PF09359">
    <property type="entry name" value="VTC"/>
    <property type="match status" value="1"/>
</dbReference>
<gene>
    <name evidence="6" type="ORF">L6773_18700</name>
</gene>
<dbReference type="InterPro" id="IPR018966">
    <property type="entry name" value="VTC_domain"/>
</dbReference>
<sequence length="256" mass="30481">MEQTFQRQRFELKYRINESKAQEIRFFVENYLECDPNGASNPDRSYKVHSLYLDSPGLNTYHRTVNGDRNRYKLRLRYYDSVDSPVFFEIKQRRNRVIRKKRAQVVRDSVQDLLNGHAPTKNHLAKNSLTELDALEHFCFLTGKLQASPKMHVTYMREAYEKRDSNDVRVTIDRDVKSSRVRHNHFEPQQSGGLPVFGNTVILELKFTNRFPDWLNELTQRFHLRRESASKYVDSIEFIRFSRIEKGMNTTPVYHE</sequence>
<evidence type="ECO:0000256" key="4">
    <source>
        <dbReference type="ARBA" id="ARBA00023136"/>
    </source>
</evidence>
<dbReference type="CDD" id="cd07750">
    <property type="entry name" value="PolyPPase_VTC_like"/>
    <property type="match status" value="1"/>
</dbReference>
<protein>
    <submittedName>
        <fullName evidence="6">Polyphosphate polymerase domain-containing protein</fullName>
    </submittedName>
</protein>
<dbReference type="Proteomes" id="UP001165366">
    <property type="component" value="Unassembled WGS sequence"/>
</dbReference>
<dbReference type="InterPro" id="IPR051572">
    <property type="entry name" value="VTC_Complex_Subunit"/>
</dbReference>
<keyword evidence="2" id="KW-0812">Transmembrane</keyword>
<accession>A0ABS9KIF3</accession>
<dbReference type="Gene3D" id="3.20.100.30">
    <property type="entry name" value="VTC, catalytic tunnel domain"/>
    <property type="match status" value="1"/>
</dbReference>
<reference evidence="6" key="1">
    <citation type="submission" date="2022-01" db="EMBL/GenBank/DDBJ databases">
        <authorList>
            <person name="Wang Y."/>
        </authorList>
    </citation>
    <scope>NUCLEOTIDE SEQUENCE</scope>
    <source>
        <strain evidence="6">WB101</strain>
    </source>
</reference>
<evidence type="ECO:0000256" key="3">
    <source>
        <dbReference type="ARBA" id="ARBA00022989"/>
    </source>
</evidence>
<dbReference type="InterPro" id="IPR042267">
    <property type="entry name" value="VTC_sf"/>
</dbReference>
<comment type="caution">
    <text evidence="6">The sequence shown here is derived from an EMBL/GenBank/DDBJ whole genome shotgun (WGS) entry which is preliminary data.</text>
</comment>
<organism evidence="6 7">
    <name type="scientific">Rhodohalobacter sulfatireducens</name>
    <dbReference type="NCBI Taxonomy" id="2911366"/>
    <lineage>
        <taxon>Bacteria</taxon>
        <taxon>Pseudomonadati</taxon>
        <taxon>Balneolota</taxon>
        <taxon>Balneolia</taxon>
        <taxon>Balneolales</taxon>
        <taxon>Balneolaceae</taxon>
        <taxon>Rhodohalobacter</taxon>
    </lineage>
</organism>
<dbReference type="PANTHER" id="PTHR46140:SF1">
    <property type="entry name" value="VACUOLAR TRANSPORTER CHAPERONE COMPLEX SUBUNIT 4-RELATED"/>
    <property type="match status" value="1"/>
</dbReference>
<proteinExistence type="predicted"/>
<keyword evidence="3" id="KW-1133">Transmembrane helix</keyword>
<keyword evidence="7" id="KW-1185">Reference proteome</keyword>
<dbReference type="RefSeq" id="WP_237856048.1">
    <property type="nucleotide sequence ID" value="NZ_JAKLWS010000037.1"/>
</dbReference>
<dbReference type="EMBL" id="JAKLWS010000037">
    <property type="protein sequence ID" value="MCG2590610.1"/>
    <property type="molecule type" value="Genomic_DNA"/>
</dbReference>
<evidence type="ECO:0000313" key="6">
    <source>
        <dbReference type="EMBL" id="MCG2590610.1"/>
    </source>
</evidence>
<name>A0ABS9KIF3_9BACT</name>
<comment type="subcellular location">
    <subcellularLocation>
        <location evidence="1">Endomembrane system</location>
        <topology evidence="1">Multi-pass membrane protein</topology>
    </subcellularLocation>
</comment>
<dbReference type="PANTHER" id="PTHR46140">
    <property type="entry name" value="VACUOLAR TRANSPORTER CHAPERONE 1-RELATED"/>
    <property type="match status" value="1"/>
</dbReference>
<evidence type="ECO:0000313" key="7">
    <source>
        <dbReference type="Proteomes" id="UP001165366"/>
    </source>
</evidence>
<evidence type="ECO:0000256" key="2">
    <source>
        <dbReference type="ARBA" id="ARBA00022692"/>
    </source>
</evidence>
<keyword evidence="4" id="KW-0472">Membrane</keyword>